<accession>A0A1J8NKW4</accession>
<dbReference type="InterPro" id="IPR022742">
    <property type="entry name" value="Hydrolase_4"/>
</dbReference>
<evidence type="ECO:0000313" key="3">
    <source>
        <dbReference type="Proteomes" id="UP000183924"/>
    </source>
</evidence>
<gene>
    <name evidence="2" type="ORF">A1D18_01935</name>
</gene>
<dbReference type="PANTHER" id="PTHR42103:SF2">
    <property type="entry name" value="AB HYDROLASE-1 DOMAIN-CONTAINING PROTEIN"/>
    <property type="match status" value="1"/>
</dbReference>
<dbReference type="GO" id="GO:0016787">
    <property type="term" value="F:hydrolase activity"/>
    <property type="evidence" value="ECO:0007669"/>
    <property type="project" value="UniProtKB-KW"/>
</dbReference>
<dbReference type="Proteomes" id="UP000183924">
    <property type="component" value="Unassembled WGS sequence"/>
</dbReference>
<name>A0A1J8NKW4_9COXI</name>
<reference evidence="2 3" key="1">
    <citation type="submission" date="2016-03" db="EMBL/GenBank/DDBJ databases">
        <title>Comparative genomics of Rickettsiella.</title>
        <authorList>
            <person name="Chandler C."/>
            <person name="Wang Y."/>
        </authorList>
    </citation>
    <scope>NUCLEOTIDE SEQUENCE [LARGE SCALE GENOMIC DNA]</scope>
    <source>
        <strain evidence="2 3">RCFS May 2013</strain>
    </source>
</reference>
<proteinExistence type="predicted"/>
<organism evidence="2 3">
    <name type="scientific">Candidatus Rickettsiella isopodorum</name>
    <dbReference type="NCBI Taxonomy" id="1225476"/>
    <lineage>
        <taxon>Bacteria</taxon>
        <taxon>Pseudomonadati</taxon>
        <taxon>Pseudomonadota</taxon>
        <taxon>Gammaproteobacteria</taxon>
        <taxon>Legionellales</taxon>
        <taxon>Coxiellaceae</taxon>
        <taxon>Rickettsiella</taxon>
    </lineage>
</organism>
<dbReference type="AlphaFoldDB" id="A0A1J8NKW4"/>
<feature type="domain" description="Serine aminopeptidase S33" evidence="1">
    <location>
        <begin position="39"/>
        <end position="146"/>
    </location>
</feature>
<evidence type="ECO:0000313" key="2">
    <source>
        <dbReference type="EMBL" id="OIZ95530.1"/>
    </source>
</evidence>
<dbReference type="Gene3D" id="3.40.50.1820">
    <property type="entry name" value="alpha/beta hydrolase"/>
    <property type="match status" value="1"/>
</dbReference>
<dbReference type="EMBL" id="LUKY01000031">
    <property type="protein sequence ID" value="OIZ95530.1"/>
    <property type="molecule type" value="Genomic_DNA"/>
</dbReference>
<comment type="caution">
    <text evidence="2">The sequence shown here is derived from an EMBL/GenBank/DDBJ whole genome shotgun (WGS) entry which is preliminary data.</text>
</comment>
<keyword evidence="2" id="KW-0378">Hydrolase</keyword>
<dbReference type="SUPFAM" id="SSF53474">
    <property type="entry name" value="alpha/beta-Hydrolases"/>
    <property type="match status" value="1"/>
</dbReference>
<dbReference type="Pfam" id="PF12146">
    <property type="entry name" value="Hydrolase_4"/>
    <property type="match status" value="1"/>
</dbReference>
<dbReference type="PANTHER" id="PTHR42103">
    <property type="entry name" value="ALPHA/BETA-HYDROLASES SUPERFAMILY PROTEIN"/>
    <property type="match status" value="1"/>
</dbReference>
<dbReference type="OrthoDB" id="9800435at2"/>
<protein>
    <submittedName>
        <fullName evidence="2">Alpha/beta hydrolase</fullName>
    </submittedName>
</protein>
<sequence>MANTLPFPTDRLAKLLLPGPAGQLEVMITSPEIPRNPPTLVVICHPHPLFGGTLHNKVIYTLARCFNSIGLAAVRFNFRGVGLSQGEYDNGNGETDDLLAILTWLKESCPERAIWLAGFSFGAYVAARAAKVWPAKQLICVAPPIENFPFKELPPFPCPWILVQGDEDEVVSPTAVFSWVNSLEHPPEVIKIHGATHFFHGHLIELRDCLATLLNKTH</sequence>
<evidence type="ECO:0000259" key="1">
    <source>
        <dbReference type="Pfam" id="PF12146"/>
    </source>
</evidence>
<dbReference type="InterPro" id="IPR029058">
    <property type="entry name" value="AB_hydrolase_fold"/>
</dbReference>
<dbReference type="STRING" id="1225476.A1D18_01935"/>
<keyword evidence="3" id="KW-1185">Reference proteome</keyword>